<evidence type="ECO:0000313" key="1">
    <source>
        <dbReference type="EMBL" id="KKW16309.1"/>
    </source>
</evidence>
<protein>
    <submittedName>
        <fullName evidence="1">Uncharacterized protein</fullName>
    </submittedName>
</protein>
<organism evidence="1 2">
    <name type="scientific">Candidatus Kaiserbacteria bacterium GW2011_GWB1_50_17</name>
    <dbReference type="NCBI Taxonomy" id="1618673"/>
    <lineage>
        <taxon>Bacteria</taxon>
        <taxon>Candidatus Kaiseribacteriota</taxon>
    </lineage>
</organism>
<evidence type="ECO:0000313" key="2">
    <source>
        <dbReference type="Proteomes" id="UP000034120"/>
    </source>
</evidence>
<dbReference type="EMBL" id="LCQM01000041">
    <property type="protein sequence ID" value="KKW16309.1"/>
    <property type="molecule type" value="Genomic_DNA"/>
</dbReference>
<dbReference type="Proteomes" id="UP000034120">
    <property type="component" value="Unassembled WGS sequence"/>
</dbReference>
<comment type="caution">
    <text evidence="1">The sequence shown here is derived from an EMBL/GenBank/DDBJ whole genome shotgun (WGS) entry which is preliminary data.</text>
</comment>
<accession>A0A0G1ZB02</accession>
<gene>
    <name evidence="1" type="ORF">UY57_C0041G0001</name>
</gene>
<sequence>MALTFAIEGRVALLCTGRVIRTCVQLGRRSILVSVEVEGGSGNYPGVNLYSLIA</sequence>
<reference evidence="1 2" key="1">
    <citation type="journal article" date="2015" name="Nature">
        <title>rRNA introns, odd ribosomes, and small enigmatic genomes across a large radiation of phyla.</title>
        <authorList>
            <person name="Brown C.T."/>
            <person name="Hug L.A."/>
            <person name="Thomas B.C."/>
            <person name="Sharon I."/>
            <person name="Castelle C.J."/>
            <person name="Singh A."/>
            <person name="Wilkins M.J."/>
            <person name="Williams K.H."/>
            <person name="Banfield J.F."/>
        </authorList>
    </citation>
    <scope>NUCLEOTIDE SEQUENCE [LARGE SCALE GENOMIC DNA]</scope>
</reference>
<proteinExistence type="predicted"/>
<name>A0A0G1ZB02_9BACT</name>
<dbReference type="AlphaFoldDB" id="A0A0G1ZB02"/>